<sequence length="75" mass="8819">MAFFVFTEKSHCKNALANQNFENLKKILHKHGQSPPSEDLFEIQKNIKELADVILRYEEKKKGKIHNTDPPKREK</sequence>
<dbReference type="Proteomes" id="UP000176855">
    <property type="component" value="Unassembled WGS sequence"/>
</dbReference>
<dbReference type="STRING" id="1802202.A2730_03825"/>
<protein>
    <submittedName>
        <fullName evidence="1">Uncharacterized protein</fullName>
    </submittedName>
</protein>
<reference evidence="1 2" key="1">
    <citation type="journal article" date="2016" name="Nat. Commun.">
        <title>Thousands of microbial genomes shed light on interconnected biogeochemical processes in an aquifer system.</title>
        <authorList>
            <person name="Anantharaman K."/>
            <person name="Brown C.T."/>
            <person name="Hug L.A."/>
            <person name="Sharon I."/>
            <person name="Castelle C.J."/>
            <person name="Probst A.J."/>
            <person name="Thomas B.C."/>
            <person name="Singh A."/>
            <person name="Wilkins M.J."/>
            <person name="Karaoz U."/>
            <person name="Brodie E.L."/>
            <person name="Williams K.H."/>
            <person name="Hubbard S.S."/>
            <person name="Banfield J.F."/>
        </authorList>
    </citation>
    <scope>NUCLEOTIDE SEQUENCE [LARGE SCALE GENOMIC DNA]</scope>
</reference>
<evidence type="ECO:0000313" key="1">
    <source>
        <dbReference type="EMBL" id="OGZ64806.1"/>
    </source>
</evidence>
<accession>A0A1G2HQK1</accession>
<name>A0A1G2HQK1_9BACT</name>
<comment type="caution">
    <text evidence="1">The sequence shown here is derived from an EMBL/GenBank/DDBJ whole genome shotgun (WGS) entry which is preliminary data.</text>
</comment>
<evidence type="ECO:0000313" key="2">
    <source>
        <dbReference type="Proteomes" id="UP000176855"/>
    </source>
</evidence>
<proteinExistence type="predicted"/>
<dbReference type="EMBL" id="MHOO01000002">
    <property type="protein sequence ID" value="OGZ64806.1"/>
    <property type="molecule type" value="Genomic_DNA"/>
</dbReference>
<organism evidence="1 2">
    <name type="scientific">Candidatus Staskawiczbacteria bacterium RIFCSPHIGHO2_01_FULL_39_25</name>
    <dbReference type="NCBI Taxonomy" id="1802202"/>
    <lineage>
        <taxon>Bacteria</taxon>
        <taxon>Candidatus Staskawicziibacteriota</taxon>
    </lineage>
</organism>
<gene>
    <name evidence="1" type="ORF">A2730_03825</name>
</gene>
<dbReference type="AlphaFoldDB" id="A0A1G2HQK1"/>